<dbReference type="InterPro" id="IPR050109">
    <property type="entry name" value="HTH-type_TetR-like_transc_reg"/>
</dbReference>
<dbReference type="RefSeq" id="WP_387410091.1">
    <property type="nucleotide sequence ID" value="NZ_JBIASD010000005.1"/>
</dbReference>
<dbReference type="EMBL" id="JBIASD010000005">
    <property type="protein sequence ID" value="MFF3665875.1"/>
    <property type="molecule type" value="Genomic_DNA"/>
</dbReference>
<evidence type="ECO:0000256" key="1">
    <source>
        <dbReference type="ARBA" id="ARBA00023015"/>
    </source>
</evidence>
<evidence type="ECO:0000259" key="5">
    <source>
        <dbReference type="PROSITE" id="PS50977"/>
    </source>
</evidence>
<keyword evidence="2 4" id="KW-0238">DNA-binding</keyword>
<dbReference type="PRINTS" id="PR00455">
    <property type="entry name" value="HTHTETR"/>
</dbReference>
<evidence type="ECO:0000256" key="3">
    <source>
        <dbReference type="ARBA" id="ARBA00023163"/>
    </source>
</evidence>
<comment type="caution">
    <text evidence="6">The sequence shown here is derived from an EMBL/GenBank/DDBJ whole genome shotgun (WGS) entry which is preliminary data.</text>
</comment>
<dbReference type="InterPro" id="IPR001647">
    <property type="entry name" value="HTH_TetR"/>
</dbReference>
<feature type="domain" description="HTH tetR-type" evidence="5">
    <location>
        <begin position="15"/>
        <end position="75"/>
    </location>
</feature>
<dbReference type="SUPFAM" id="SSF46689">
    <property type="entry name" value="Homeodomain-like"/>
    <property type="match status" value="1"/>
</dbReference>
<gene>
    <name evidence="6" type="ORF">ACFYXI_09800</name>
</gene>
<accession>A0ABW6SLL7</accession>
<reference evidence="6 7" key="1">
    <citation type="submission" date="2024-10" db="EMBL/GenBank/DDBJ databases">
        <title>The Natural Products Discovery Center: Release of the First 8490 Sequenced Strains for Exploring Actinobacteria Biosynthetic Diversity.</title>
        <authorList>
            <person name="Kalkreuter E."/>
            <person name="Kautsar S.A."/>
            <person name="Yang D."/>
            <person name="Bader C.D."/>
            <person name="Teijaro C.N."/>
            <person name="Fluegel L."/>
            <person name="Davis C.M."/>
            <person name="Simpson J.R."/>
            <person name="Lauterbach L."/>
            <person name="Steele A.D."/>
            <person name="Gui C."/>
            <person name="Meng S."/>
            <person name="Li G."/>
            <person name="Viehrig K."/>
            <person name="Ye F."/>
            <person name="Su P."/>
            <person name="Kiefer A.F."/>
            <person name="Nichols A."/>
            <person name="Cepeda A.J."/>
            <person name="Yan W."/>
            <person name="Fan B."/>
            <person name="Jiang Y."/>
            <person name="Adhikari A."/>
            <person name="Zheng C.-J."/>
            <person name="Schuster L."/>
            <person name="Cowan T.M."/>
            <person name="Smanski M.J."/>
            <person name="Chevrette M.G."/>
            <person name="De Carvalho L.P.S."/>
            <person name="Shen B."/>
        </authorList>
    </citation>
    <scope>NUCLEOTIDE SEQUENCE [LARGE SCALE GENOMIC DNA]</scope>
    <source>
        <strain evidence="6 7">NPDC002173</strain>
    </source>
</reference>
<proteinExistence type="predicted"/>
<name>A0ABW6SLL7_9ACTN</name>
<sequence length="214" mass="23286">MSDVKRPNKRAQKAGETRRRILAAALELFVQDGYGATNLQDVADKAGVAVQTIYFVFGNKRALLKELVDVTIAGDDEPVATMDRPWYTTALAAGTAPDMLRAYVAGTTSVLERVAPIGKVLDGACASDPEVAALWPHDVDPRYVVQQGAAKALAGKPGARAEMSVEEAADLLYGLLSPELYLLFVRERGWTRERWERWAGDTLCAQLCSMRGDS</sequence>
<keyword evidence="1" id="KW-0805">Transcription regulation</keyword>
<dbReference type="InterPro" id="IPR009057">
    <property type="entry name" value="Homeodomain-like_sf"/>
</dbReference>
<organism evidence="6 7">
    <name type="scientific">Microtetraspora malaysiensis</name>
    <dbReference type="NCBI Taxonomy" id="161358"/>
    <lineage>
        <taxon>Bacteria</taxon>
        <taxon>Bacillati</taxon>
        <taxon>Actinomycetota</taxon>
        <taxon>Actinomycetes</taxon>
        <taxon>Streptosporangiales</taxon>
        <taxon>Streptosporangiaceae</taxon>
        <taxon>Microtetraspora</taxon>
    </lineage>
</organism>
<dbReference type="PROSITE" id="PS50977">
    <property type="entry name" value="HTH_TETR_2"/>
    <property type="match status" value="1"/>
</dbReference>
<evidence type="ECO:0000256" key="2">
    <source>
        <dbReference type="ARBA" id="ARBA00023125"/>
    </source>
</evidence>
<dbReference type="Proteomes" id="UP001602013">
    <property type="component" value="Unassembled WGS sequence"/>
</dbReference>
<evidence type="ECO:0000313" key="6">
    <source>
        <dbReference type="EMBL" id="MFF3665875.1"/>
    </source>
</evidence>
<feature type="DNA-binding region" description="H-T-H motif" evidence="4">
    <location>
        <begin position="38"/>
        <end position="57"/>
    </location>
</feature>
<dbReference type="Gene3D" id="1.10.357.10">
    <property type="entry name" value="Tetracycline Repressor, domain 2"/>
    <property type="match status" value="1"/>
</dbReference>
<evidence type="ECO:0000313" key="7">
    <source>
        <dbReference type="Proteomes" id="UP001602013"/>
    </source>
</evidence>
<evidence type="ECO:0000256" key="4">
    <source>
        <dbReference type="PROSITE-ProRule" id="PRU00335"/>
    </source>
</evidence>
<dbReference type="PANTHER" id="PTHR30055:SF234">
    <property type="entry name" value="HTH-TYPE TRANSCRIPTIONAL REGULATOR BETI"/>
    <property type="match status" value="1"/>
</dbReference>
<keyword evidence="7" id="KW-1185">Reference proteome</keyword>
<dbReference type="PANTHER" id="PTHR30055">
    <property type="entry name" value="HTH-TYPE TRANSCRIPTIONAL REGULATOR RUTR"/>
    <property type="match status" value="1"/>
</dbReference>
<dbReference type="Pfam" id="PF00440">
    <property type="entry name" value="TetR_N"/>
    <property type="match status" value="1"/>
</dbReference>
<protein>
    <submittedName>
        <fullName evidence="6">TetR/AcrR family transcriptional regulator</fullName>
    </submittedName>
</protein>
<keyword evidence="3" id="KW-0804">Transcription</keyword>